<feature type="region of interest" description="Disordered" evidence="1">
    <location>
        <begin position="1"/>
        <end position="161"/>
    </location>
</feature>
<protein>
    <submittedName>
        <fullName evidence="2">Uncharacterized protein</fullName>
    </submittedName>
</protein>
<gene>
    <name evidence="2" type="ORF">GCM10010324_13780</name>
</gene>
<evidence type="ECO:0000313" key="2">
    <source>
        <dbReference type="EMBL" id="GGX70031.1"/>
    </source>
</evidence>
<keyword evidence="3" id="KW-1185">Reference proteome</keyword>
<dbReference type="EMBL" id="BMUT01000002">
    <property type="protein sequence ID" value="GGX70031.1"/>
    <property type="molecule type" value="Genomic_DNA"/>
</dbReference>
<organism evidence="2 3">
    <name type="scientific">Streptomyces hiroshimensis</name>
    <dbReference type="NCBI Taxonomy" id="66424"/>
    <lineage>
        <taxon>Bacteria</taxon>
        <taxon>Bacillati</taxon>
        <taxon>Actinomycetota</taxon>
        <taxon>Actinomycetes</taxon>
        <taxon>Kitasatosporales</taxon>
        <taxon>Streptomycetaceae</taxon>
        <taxon>Streptomyces</taxon>
    </lineage>
</organism>
<accession>A0ABQ2Y762</accession>
<evidence type="ECO:0000313" key="3">
    <source>
        <dbReference type="Proteomes" id="UP000659223"/>
    </source>
</evidence>
<evidence type="ECO:0000256" key="1">
    <source>
        <dbReference type="SAM" id="MobiDB-lite"/>
    </source>
</evidence>
<comment type="caution">
    <text evidence="2">The sequence shown here is derived from an EMBL/GenBank/DDBJ whole genome shotgun (WGS) entry which is preliminary data.</text>
</comment>
<feature type="compositionally biased region" description="Basic and acidic residues" evidence="1">
    <location>
        <begin position="58"/>
        <end position="67"/>
    </location>
</feature>
<feature type="compositionally biased region" description="Pro residues" evidence="1">
    <location>
        <begin position="94"/>
        <end position="115"/>
    </location>
</feature>
<reference evidence="3" key="1">
    <citation type="journal article" date="2019" name="Int. J. Syst. Evol. Microbiol.">
        <title>The Global Catalogue of Microorganisms (GCM) 10K type strain sequencing project: providing services to taxonomists for standard genome sequencing and annotation.</title>
        <authorList>
            <consortium name="The Broad Institute Genomics Platform"/>
            <consortium name="The Broad Institute Genome Sequencing Center for Infectious Disease"/>
            <person name="Wu L."/>
            <person name="Ma J."/>
        </authorList>
    </citation>
    <scope>NUCLEOTIDE SEQUENCE [LARGE SCALE GENOMIC DNA]</scope>
    <source>
        <strain evidence="3">JCM 4586</strain>
    </source>
</reference>
<proteinExistence type="predicted"/>
<feature type="compositionally biased region" description="Acidic residues" evidence="1">
    <location>
        <begin position="68"/>
        <end position="90"/>
    </location>
</feature>
<name>A0ABQ2Y762_9ACTN</name>
<dbReference type="Proteomes" id="UP000659223">
    <property type="component" value="Unassembled WGS sequence"/>
</dbReference>
<feature type="compositionally biased region" description="Low complexity" evidence="1">
    <location>
        <begin position="1"/>
        <end position="26"/>
    </location>
</feature>
<sequence length="161" mass="16944">MRSGTSGLSSTAARGSGRGTSGTLTRPAPSLPRPDDDGTEPALRTDTDRVPALSAPGSERDSRPDTDLRDDEERDDERDEPEDAERDEPWDPALAPPSEPLPSDPLPSDPLPGEPLPGEALTPVAGDETIPFGDTTGARPHVSQYSSPSPTSSYEPAHPGR</sequence>
<feature type="compositionally biased region" description="Low complexity" evidence="1">
    <location>
        <begin position="143"/>
        <end position="154"/>
    </location>
</feature>